<dbReference type="EMBL" id="AUZX01004992">
    <property type="protein sequence ID" value="EQD69468.1"/>
    <property type="molecule type" value="Genomic_DNA"/>
</dbReference>
<reference evidence="1" key="1">
    <citation type="submission" date="2013-08" db="EMBL/GenBank/DDBJ databases">
        <authorList>
            <person name="Mendez C."/>
            <person name="Richter M."/>
            <person name="Ferrer M."/>
            <person name="Sanchez J."/>
        </authorList>
    </citation>
    <scope>NUCLEOTIDE SEQUENCE</scope>
</reference>
<evidence type="ECO:0000313" key="1">
    <source>
        <dbReference type="EMBL" id="EQD69468.1"/>
    </source>
</evidence>
<gene>
    <name evidence="1" type="ORF">B1A_06899</name>
</gene>
<comment type="caution">
    <text evidence="1">The sequence shown here is derived from an EMBL/GenBank/DDBJ whole genome shotgun (WGS) entry which is preliminary data.</text>
</comment>
<sequence length="70" mass="8069">MIKRFQAVECGEQGGPFRMSKEQNLVQDQQVNVEESEFTPEMMESLYAETLRNLEEGSVVEGRVIDIYPK</sequence>
<proteinExistence type="predicted"/>
<accession>T1BLW1</accession>
<reference evidence="1" key="2">
    <citation type="journal article" date="2014" name="ISME J.">
        <title>Microbial stratification in low pH oxic and suboxic macroscopic growths along an acid mine drainage.</title>
        <authorList>
            <person name="Mendez-Garcia C."/>
            <person name="Mesa V."/>
            <person name="Sprenger R.R."/>
            <person name="Richter M."/>
            <person name="Diez M.S."/>
            <person name="Solano J."/>
            <person name="Bargiela R."/>
            <person name="Golyshina O.V."/>
            <person name="Manteca A."/>
            <person name="Ramos J.L."/>
            <person name="Gallego J.R."/>
            <person name="Llorente I."/>
            <person name="Martins Dos Santos V.A."/>
            <person name="Jensen O.N."/>
            <person name="Pelaez A.I."/>
            <person name="Sanchez J."/>
            <person name="Ferrer M."/>
        </authorList>
    </citation>
    <scope>NUCLEOTIDE SEQUENCE</scope>
</reference>
<protein>
    <submittedName>
        <fullName evidence="1">Uncharacterized protein</fullName>
    </submittedName>
</protein>
<dbReference type="AlphaFoldDB" id="T1BLW1"/>
<organism evidence="1">
    <name type="scientific">mine drainage metagenome</name>
    <dbReference type="NCBI Taxonomy" id="410659"/>
    <lineage>
        <taxon>unclassified sequences</taxon>
        <taxon>metagenomes</taxon>
        <taxon>ecological metagenomes</taxon>
    </lineage>
</organism>
<name>T1BLW1_9ZZZZ</name>